<gene>
    <name evidence="1" type="ORF">FGS76_17285</name>
</gene>
<proteinExistence type="predicted"/>
<protein>
    <submittedName>
        <fullName evidence="1">Uncharacterized protein</fullName>
    </submittedName>
</protein>
<name>A0ABY2XHB7_9GAMM</name>
<dbReference type="Proteomes" id="UP000739180">
    <property type="component" value="Unassembled WGS sequence"/>
</dbReference>
<evidence type="ECO:0000313" key="1">
    <source>
        <dbReference type="EMBL" id="TMW11053.1"/>
    </source>
</evidence>
<dbReference type="RefSeq" id="WP_138773889.1">
    <property type="nucleotide sequence ID" value="NZ_JBHSSX010000152.1"/>
</dbReference>
<keyword evidence="2" id="KW-1185">Reference proteome</keyword>
<comment type="caution">
    <text evidence="1">The sequence shown here is derived from an EMBL/GenBank/DDBJ whole genome shotgun (WGS) entry which is preliminary data.</text>
</comment>
<reference evidence="1 2" key="1">
    <citation type="submission" date="2019-05" db="EMBL/GenBank/DDBJ databases">
        <title>Genome of Alcanivorax gelatiniphagus, an oil degrading marine bacteria.</title>
        <authorList>
            <person name="Kwon K.K."/>
        </authorList>
    </citation>
    <scope>NUCLEOTIDE SEQUENCE [LARGE SCALE GENOMIC DNA]</scope>
    <source>
        <strain evidence="1 2">MEBiC 08158</strain>
    </source>
</reference>
<sequence length="136" mass="14930">MASLFCLAVMYGAAKRRLSVEIGPLCSENSYKSESNRGPTPVVPVVLGVTRQKNGDLVFEGQDLGQGVRDAFGCAEYQWRWTIKAPDVKTLEAALGGKHDALELLRRHFSDANASGLYGFLQEHGIPFESWSRIGD</sequence>
<dbReference type="EMBL" id="VCQT01000045">
    <property type="protein sequence ID" value="TMW11053.1"/>
    <property type="molecule type" value="Genomic_DNA"/>
</dbReference>
<evidence type="ECO:0000313" key="2">
    <source>
        <dbReference type="Proteomes" id="UP000739180"/>
    </source>
</evidence>
<accession>A0ABY2XHB7</accession>
<organism evidence="1 2">
    <name type="scientific">Alloalcanivorax gelatiniphagus</name>
    <dbReference type="NCBI Taxonomy" id="1194167"/>
    <lineage>
        <taxon>Bacteria</taxon>
        <taxon>Pseudomonadati</taxon>
        <taxon>Pseudomonadota</taxon>
        <taxon>Gammaproteobacteria</taxon>
        <taxon>Oceanospirillales</taxon>
        <taxon>Alcanivoracaceae</taxon>
        <taxon>Alloalcanivorax</taxon>
    </lineage>
</organism>